<dbReference type="RefSeq" id="WP_235726836.1">
    <property type="nucleotide sequence ID" value="NZ_AQWH01000016.1"/>
</dbReference>
<dbReference type="Proteomes" id="UP000191135">
    <property type="component" value="Plasmid pMM259"/>
</dbReference>
<evidence type="ECO:0000256" key="2">
    <source>
        <dbReference type="SAM" id="SignalP"/>
    </source>
</evidence>
<dbReference type="KEGG" id="mmed:Mame_04986"/>
<keyword evidence="2" id="KW-0732">Signal</keyword>
<evidence type="ECO:0000313" key="4">
    <source>
        <dbReference type="Proteomes" id="UP000191135"/>
    </source>
</evidence>
<keyword evidence="4" id="KW-1185">Reference proteome</keyword>
<reference evidence="3 4" key="1">
    <citation type="submission" date="2017-03" db="EMBL/GenBank/DDBJ databases">
        <title>Foreign affairs: Plasmid Transfer between Roseobacters and Rhizobia.</title>
        <authorList>
            <person name="Bartling P."/>
            <person name="Bunk B."/>
            <person name="Overmann J."/>
            <person name="Brinkmann H."/>
            <person name="Petersen J."/>
        </authorList>
    </citation>
    <scope>NUCLEOTIDE SEQUENCE [LARGE SCALE GENOMIC DNA]</scope>
    <source>
        <strain evidence="3 4">MACL11</strain>
        <plasmid evidence="4">Plasmid pmm259</plasmid>
    </source>
</reference>
<dbReference type="Pfam" id="PF16932">
    <property type="entry name" value="T4SS_TraI"/>
    <property type="match status" value="1"/>
</dbReference>
<evidence type="ECO:0000256" key="1">
    <source>
        <dbReference type="SAM" id="MobiDB-lite"/>
    </source>
</evidence>
<dbReference type="eggNOG" id="COG1388">
    <property type="taxonomic scope" value="Bacteria"/>
</dbReference>
<accession>A0A1U9Z9B3</accession>
<organism evidence="3 4">
    <name type="scientific">Martelella mediterranea DSM 17316</name>
    <dbReference type="NCBI Taxonomy" id="1122214"/>
    <lineage>
        <taxon>Bacteria</taxon>
        <taxon>Pseudomonadati</taxon>
        <taxon>Pseudomonadota</taxon>
        <taxon>Alphaproteobacteria</taxon>
        <taxon>Hyphomicrobiales</taxon>
        <taxon>Aurantimonadaceae</taxon>
        <taxon>Martelella</taxon>
    </lineage>
</organism>
<proteinExistence type="predicted"/>
<gene>
    <name evidence="3" type="ORF">Mame_04986</name>
</gene>
<feature type="signal peptide" evidence="2">
    <location>
        <begin position="1"/>
        <end position="30"/>
    </location>
</feature>
<name>A0A1U9Z9B3_9HYPH</name>
<evidence type="ECO:0008006" key="5">
    <source>
        <dbReference type="Google" id="ProtNLM"/>
    </source>
</evidence>
<keyword evidence="3" id="KW-0614">Plasmid</keyword>
<feature type="chain" id="PRO_5010736578" description="Type IV secretion system protein DotC" evidence="2">
    <location>
        <begin position="31"/>
        <end position="304"/>
    </location>
</feature>
<dbReference type="EMBL" id="CP020332">
    <property type="protein sequence ID" value="AQZ54278.1"/>
    <property type="molecule type" value="Genomic_DNA"/>
</dbReference>
<feature type="region of interest" description="Disordered" evidence="1">
    <location>
        <begin position="30"/>
        <end position="51"/>
    </location>
</feature>
<sequence precursor="true">MSQPLSHRRNRAMALTGILMAAFLSSCATMKDETPQPPPVPQLGGPDDLTSPRYAPLSYKQFASRAKRGKPGGTEVEEQRYSVLRDAALAYGAQAGFERRSWEIMNDLERESDKLSETFNFNRVAFKAPRETGYVLPPVITRATAAINVTDNGRKSVAADEYYRIEEPGRLVAILPTWRDYLVLPLDTPREPDDRLLPQDDDETKIWSQYLDEGWAQGEQQADAALQENMNLLRRDYLGMVEYRKAVEAGLITNLVLKSSETRAAGNVDELYIGERRVEIDDAARFVKNPARWKPIQRRFQVAK</sequence>
<dbReference type="AlphaFoldDB" id="A0A1U9Z9B3"/>
<dbReference type="InterPro" id="IPR031618">
    <property type="entry name" value="T4SS_TraI"/>
</dbReference>
<protein>
    <recommendedName>
        <fullName evidence="5">Type IV secretion system protein DotC</fullName>
    </recommendedName>
</protein>
<geneLocation type="plasmid" evidence="4">
    <name>pmm259</name>
</geneLocation>
<evidence type="ECO:0000313" key="3">
    <source>
        <dbReference type="EMBL" id="AQZ54278.1"/>
    </source>
</evidence>